<evidence type="ECO:0000313" key="2">
    <source>
        <dbReference type="EMBL" id="QBK89790.1"/>
    </source>
</evidence>
<name>A0A481Z573_9VIRU</name>
<organism evidence="2">
    <name type="scientific">Pithovirus LCPAC101</name>
    <dbReference type="NCBI Taxonomy" id="2506586"/>
    <lineage>
        <taxon>Viruses</taxon>
        <taxon>Pithoviruses</taxon>
    </lineage>
</organism>
<feature type="domain" description="ADP ribosyltransferase" evidence="1">
    <location>
        <begin position="56"/>
        <end position="185"/>
    </location>
</feature>
<dbReference type="EMBL" id="MK500441">
    <property type="protein sequence ID" value="QBK89790.1"/>
    <property type="molecule type" value="Genomic_DNA"/>
</dbReference>
<dbReference type="InterPro" id="IPR003540">
    <property type="entry name" value="ADP-ribosyltransferase"/>
</dbReference>
<dbReference type="SUPFAM" id="SSF56399">
    <property type="entry name" value="ADP-ribosylation"/>
    <property type="match status" value="1"/>
</dbReference>
<proteinExistence type="predicted"/>
<gene>
    <name evidence="2" type="ORF">LCPAC101_00730</name>
</gene>
<sequence>MQNLINDRIKILSKFGKTDALAYVGAKSIIGDSLSTNKKYIPLHELYMYQVMDIGSIINKGLRQNRLSLFLYNIYNNMINSLSKHNCIGKNITVFRGIPNVDIQNVKIGDIISDKAFNSVSLNPGVSTFFGNILLIIHLRKNDKLMFVNGHDNLYSDIFECILPCEMKYKIISKHNFIIHNKETKCFILDSLGHTLKNKIINIDLNFDILYIKNIVQHVKLLKGNMDKPISSQIILSYKLTLNNSSDINCVKRIHEIGHFDDHHELYINIMSKKNYTHNIIKSLILYLGLFSGTISCIQTKCSSEIYSIS</sequence>
<protein>
    <recommendedName>
        <fullName evidence="1">ADP ribosyltransferase domain-containing protein</fullName>
    </recommendedName>
</protein>
<reference evidence="2" key="1">
    <citation type="journal article" date="2019" name="MBio">
        <title>Virus Genomes from Deep Sea Sediments Expand the Ocean Megavirome and Support Independent Origins of Viral Gigantism.</title>
        <authorList>
            <person name="Backstrom D."/>
            <person name="Yutin N."/>
            <person name="Jorgensen S.L."/>
            <person name="Dharamshi J."/>
            <person name="Homa F."/>
            <person name="Zaremba-Niedwiedzka K."/>
            <person name="Spang A."/>
            <person name="Wolf Y.I."/>
            <person name="Koonin E.V."/>
            <person name="Ettema T.J."/>
        </authorList>
    </citation>
    <scope>NUCLEOTIDE SEQUENCE</scope>
</reference>
<accession>A0A481Z573</accession>
<dbReference type="GO" id="GO:0005576">
    <property type="term" value="C:extracellular region"/>
    <property type="evidence" value="ECO:0007669"/>
    <property type="project" value="InterPro"/>
</dbReference>
<evidence type="ECO:0000259" key="1">
    <source>
        <dbReference type="Pfam" id="PF03496"/>
    </source>
</evidence>
<dbReference type="Gene3D" id="3.90.176.10">
    <property type="entry name" value="Toxin ADP-ribosyltransferase, Chain A, domain 1"/>
    <property type="match status" value="1"/>
</dbReference>
<dbReference type="Pfam" id="PF03496">
    <property type="entry name" value="ADPrib_exo_Tox"/>
    <property type="match status" value="1"/>
</dbReference>